<dbReference type="AlphaFoldDB" id="A0A212AGJ4"/>
<evidence type="ECO:0000256" key="3">
    <source>
        <dbReference type="ARBA" id="ARBA00013192"/>
    </source>
</evidence>
<dbReference type="EC" id="4.2.1.108" evidence="3 8"/>
<gene>
    <name evidence="8 9" type="primary">ectC</name>
    <name evidence="9" type="ORF">CDV49_01825</name>
</gene>
<dbReference type="RefSeq" id="WP_088213861.1">
    <property type="nucleotide sequence ID" value="NZ_NIPW01000004.1"/>
</dbReference>
<comment type="function">
    <text evidence="8">Catalyzes the circularization of gamma-N-acetyl-alpha,gamma-diaminobutyric acid (ADABA) to ectoine (1,4,5,6-tetrahydro-2-methyl-4-pyrimidine carboxylic acid), which is an excellent osmoprotectant.</text>
</comment>
<evidence type="ECO:0000313" key="9">
    <source>
        <dbReference type="EMBL" id="OWJ80549.1"/>
    </source>
</evidence>
<dbReference type="OrthoDB" id="9801830at2"/>
<dbReference type="Proteomes" id="UP000196878">
    <property type="component" value="Unassembled WGS sequence"/>
</dbReference>
<dbReference type="GO" id="GO:0033990">
    <property type="term" value="F:ectoine synthase activity"/>
    <property type="evidence" value="ECO:0007669"/>
    <property type="project" value="UniProtKB-EC"/>
</dbReference>
<dbReference type="SUPFAM" id="SSF51182">
    <property type="entry name" value="RmlC-like cupins"/>
    <property type="match status" value="1"/>
</dbReference>
<dbReference type="EMBL" id="NIPW01000004">
    <property type="protein sequence ID" value="OWJ80549.1"/>
    <property type="molecule type" value="Genomic_DNA"/>
</dbReference>
<dbReference type="HAMAP" id="MF_01255">
    <property type="entry name" value="Ectoine_synth"/>
    <property type="match status" value="1"/>
</dbReference>
<evidence type="ECO:0000256" key="5">
    <source>
        <dbReference type="ARBA" id="ARBA00023239"/>
    </source>
</evidence>
<dbReference type="GO" id="GO:0019491">
    <property type="term" value="P:ectoine biosynthetic process"/>
    <property type="evidence" value="ECO:0007669"/>
    <property type="project" value="UniProtKB-UniRule"/>
</dbReference>
<dbReference type="PANTHER" id="PTHR39289:SF1">
    <property type="entry name" value="L-ECTOINE SYNTHASE"/>
    <property type="match status" value="1"/>
</dbReference>
<proteinExistence type="inferred from homology"/>
<comment type="catalytic activity">
    <reaction evidence="7 8">
        <text>(2S)-4-acetamido-2-aminobutanoate = L-ectoine + H2O</text>
        <dbReference type="Rhea" id="RHEA:17281"/>
        <dbReference type="ChEBI" id="CHEBI:15377"/>
        <dbReference type="ChEBI" id="CHEBI:58515"/>
        <dbReference type="ChEBI" id="CHEBI:58929"/>
        <dbReference type="EC" id="4.2.1.108"/>
    </reaction>
</comment>
<dbReference type="InterPro" id="IPR011051">
    <property type="entry name" value="RmlC_Cupin_sf"/>
</dbReference>
<comment type="pathway">
    <text evidence="1 8">Amine and polyamine biosynthesis; ectoine biosynthesis; L-ectoine from L-aspartate 4-semialdehyde: step 3/3.</text>
</comment>
<dbReference type="InterPro" id="IPR014710">
    <property type="entry name" value="RmlC-like_jellyroll"/>
</dbReference>
<evidence type="ECO:0000256" key="2">
    <source>
        <dbReference type="ARBA" id="ARBA00009637"/>
    </source>
</evidence>
<organism evidence="9 10">
    <name type="scientific">Haematobacter genomosp. 1</name>
    <dbReference type="NCBI Taxonomy" id="366618"/>
    <lineage>
        <taxon>Bacteria</taxon>
        <taxon>Pseudomonadati</taxon>
        <taxon>Pseudomonadota</taxon>
        <taxon>Alphaproteobacteria</taxon>
        <taxon>Rhodobacterales</taxon>
        <taxon>Paracoccaceae</taxon>
        <taxon>Haematobacter</taxon>
    </lineage>
</organism>
<evidence type="ECO:0000256" key="8">
    <source>
        <dbReference type="HAMAP-Rule" id="MF_01255"/>
    </source>
</evidence>
<evidence type="ECO:0000256" key="7">
    <source>
        <dbReference type="ARBA" id="ARBA00048714"/>
    </source>
</evidence>
<reference evidence="9 10" key="1">
    <citation type="submission" date="2016-12" db="EMBL/GenBank/DDBJ databases">
        <title>Comparison of Traditional DNA-DNA Hybridization with In Silico Genomic Analysis.</title>
        <authorList>
            <person name="Nicholson A.C."/>
            <person name="Humrighouse B.W."/>
            <person name="Graziano J."/>
            <person name="Lasker B."/>
            <person name="Whitney A.M."/>
            <person name="Mcquiston J.R."/>
        </authorList>
    </citation>
    <scope>NUCLEOTIDE SEQUENCE [LARGE SCALE GENOMIC DNA]</scope>
    <source>
        <strain evidence="9 10">H2240</strain>
    </source>
</reference>
<protein>
    <recommendedName>
        <fullName evidence="4 8">L-ectoine synthase</fullName>
        <ecNumber evidence="3 8">4.2.1.108</ecNumber>
    </recommendedName>
    <alternativeName>
        <fullName evidence="6 8">N-acetyldiaminobutyrate dehydratase</fullName>
    </alternativeName>
</protein>
<evidence type="ECO:0000256" key="4">
    <source>
        <dbReference type="ARBA" id="ARBA00019707"/>
    </source>
</evidence>
<accession>A0A212AGJ4</accession>
<dbReference type="NCBIfam" id="NF009806">
    <property type="entry name" value="PRK13290.1"/>
    <property type="match status" value="1"/>
</dbReference>
<evidence type="ECO:0000256" key="6">
    <source>
        <dbReference type="ARBA" id="ARBA00033271"/>
    </source>
</evidence>
<keyword evidence="5 8" id="KW-0456">Lyase</keyword>
<evidence type="ECO:0000256" key="1">
    <source>
        <dbReference type="ARBA" id="ARBA00005181"/>
    </source>
</evidence>
<dbReference type="Gene3D" id="2.60.120.10">
    <property type="entry name" value="Jelly Rolls"/>
    <property type="match status" value="1"/>
</dbReference>
<comment type="caution">
    <text evidence="9">The sequence shown here is derived from an EMBL/GenBank/DDBJ whole genome shotgun (WGS) entry which is preliminary data.</text>
</comment>
<dbReference type="PANTHER" id="PTHR39289">
    <property type="match status" value="1"/>
</dbReference>
<keyword evidence="10" id="KW-1185">Reference proteome</keyword>
<comment type="similarity">
    <text evidence="2 8">Belongs to the ectoine synthase family.</text>
</comment>
<name>A0A212AGJ4_9RHOB</name>
<dbReference type="InterPro" id="IPR010462">
    <property type="entry name" value="Ectoine_synth"/>
</dbReference>
<evidence type="ECO:0000313" key="10">
    <source>
        <dbReference type="Proteomes" id="UP000196878"/>
    </source>
</evidence>
<sequence length="128" mass="14271">MIVRSLDDVISGPNHATGPGWESRRILLKPDGMGFSLHDTLVKEGEELHLEYKHHLEANYCIAGEGEVTEVATGRTWPIRPGTLYALDRNDAHVLRATKGDLRLVCVFNPPLSGNERHREDGSYAPEE</sequence>
<dbReference type="Pfam" id="PF06339">
    <property type="entry name" value="Ectoine_synth"/>
    <property type="match status" value="1"/>
</dbReference>
<dbReference type="CDD" id="cd06978">
    <property type="entry name" value="cupin_EctC"/>
    <property type="match status" value="1"/>
</dbReference>
<dbReference type="UniPathway" id="UPA00067">
    <property type="reaction ID" value="UER00123"/>
</dbReference>